<dbReference type="RefSeq" id="WP_127015426.1">
    <property type="nucleotide sequence ID" value="NZ_CP016379.1"/>
</dbReference>
<dbReference type="InterPro" id="IPR003593">
    <property type="entry name" value="AAA+_ATPase"/>
</dbReference>
<dbReference type="EMBL" id="CP016379">
    <property type="protein sequence ID" value="AZR72100.1"/>
    <property type="molecule type" value="Genomic_DNA"/>
</dbReference>
<dbReference type="Pfam" id="PF00005">
    <property type="entry name" value="ABC_tran"/>
    <property type="match status" value="1"/>
</dbReference>
<keyword evidence="3" id="KW-0547">Nucleotide-binding</keyword>
<protein>
    <recommendedName>
        <fullName evidence="5">ABC transporter domain-containing protein</fullName>
    </recommendedName>
</protein>
<dbReference type="SMART" id="SM00382">
    <property type="entry name" value="AAA"/>
    <property type="match status" value="1"/>
</dbReference>
<dbReference type="Gene3D" id="3.40.50.300">
    <property type="entry name" value="P-loop containing nucleotide triphosphate hydrolases"/>
    <property type="match status" value="1"/>
</dbReference>
<dbReference type="OrthoDB" id="9804819at2"/>
<evidence type="ECO:0000256" key="3">
    <source>
        <dbReference type="ARBA" id="ARBA00022741"/>
    </source>
</evidence>
<evidence type="ECO:0000313" key="6">
    <source>
        <dbReference type="EMBL" id="AZR72100.1"/>
    </source>
</evidence>
<name>A0A3S9SV17_9FIRM</name>
<dbReference type="InterPro" id="IPR003439">
    <property type="entry name" value="ABC_transporter-like_ATP-bd"/>
</dbReference>
<proteinExistence type="inferred from homology"/>
<organism evidence="6 7">
    <name type="scientific">Anoxybacter fermentans</name>
    <dbReference type="NCBI Taxonomy" id="1323375"/>
    <lineage>
        <taxon>Bacteria</taxon>
        <taxon>Bacillati</taxon>
        <taxon>Bacillota</taxon>
        <taxon>Clostridia</taxon>
        <taxon>Halanaerobiales</taxon>
        <taxon>Anoxybacter</taxon>
    </lineage>
</organism>
<dbReference type="PANTHER" id="PTHR42711">
    <property type="entry name" value="ABC TRANSPORTER ATP-BINDING PROTEIN"/>
    <property type="match status" value="1"/>
</dbReference>
<dbReference type="InterPro" id="IPR050763">
    <property type="entry name" value="ABC_transporter_ATP-binding"/>
</dbReference>
<dbReference type="AlphaFoldDB" id="A0A3S9SV17"/>
<dbReference type="PANTHER" id="PTHR42711:SF5">
    <property type="entry name" value="ABC TRANSPORTER ATP-BINDING PROTEIN NATA"/>
    <property type="match status" value="1"/>
</dbReference>
<comment type="similarity">
    <text evidence="1">Belongs to the ABC transporter superfamily.</text>
</comment>
<gene>
    <name evidence="6" type="ORF">BBF96_01045</name>
</gene>
<evidence type="ECO:0000256" key="4">
    <source>
        <dbReference type="ARBA" id="ARBA00022840"/>
    </source>
</evidence>
<evidence type="ECO:0000259" key="5">
    <source>
        <dbReference type="PROSITE" id="PS50893"/>
    </source>
</evidence>
<sequence length="315" mass="36105">MDYAIEVQGLSKKFAEKYAVKDLNFQIQRGEIVAFLGPNGAGKTTTVRLLNGVLRPTAGTIKILGYELNRDVIKIQSRTGVVTETFTLYERLTGRYNLKFYGNLYGLKTDVINHKISAMISFFNFEDYIDRPVETYSTGMKKKLSLARALLHDPEILFLDEPTTGLDPEASRTVIKYIAKLNQEEKKTIFLCTHNLEVAEILATRIMLIDKGQLITIGTPDELKKKLWPDVQVDIECKMWGNEKKEKIYEIDWITDIKDIGNKEGVTKLSINVAERKYIPDLVEILIQQGCRIFSVVEKEHSLEEIYFKLREGKK</sequence>
<dbReference type="GO" id="GO:0016887">
    <property type="term" value="F:ATP hydrolysis activity"/>
    <property type="evidence" value="ECO:0007669"/>
    <property type="project" value="InterPro"/>
</dbReference>
<evidence type="ECO:0000256" key="1">
    <source>
        <dbReference type="ARBA" id="ARBA00005417"/>
    </source>
</evidence>
<dbReference type="InterPro" id="IPR027417">
    <property type="entry name" value="P-loop_NTPase"/>
</dbReference>
<evidence type="ECO:0000313" key="7">
    <source>
        <dbReference type="Proteomes" id="UP000267250"/>
    </source>
</evidence>
<dbReference type="GO" id="GO:0005524">
    <property type="term" value="F:ATP binding"/>
    <property type="evidence" value="ECO:0007669"/>
    <property type="project" value="UniProtKB-KW"/>
</dbReference>
<accession>A0A3S9SV17</accession>
<feature type="domain" description="ABC transporter" evidence="5">
    <location>
        <begin position="5"/>
        <end position="236"/>
    </location>
</feature>
<keyword evidence="7" id="KW-1185">Reference proteome</keyword>
<dbReference type="Proteomes" id="UP000267250">
    <property type="component" value="Chromosome"/>
</dbReference>
<evidence type="ECO:0000256" key="2">
    <source>
        <dbReference type="ARBA" id="ARBA00022448"/>
    </source>
</evidence>
<keyword evidence="4" id="KW-0067">ATP-binding</keyword>
<dbReference type="SUPFAM" id="SSF52540">
    <property type="entry name" value="P-loop containing nucleoside triphosphate hydrolases"/>
    <property type="match status" value="1"/>
</dbReference>
<keyword evidence="2" id="KW-0813">Transport</keyword>
<reference evidence="6 7" key="1">
    <citation type="submission" date="2016-07" db="EMBL/GenBank/DDBJ databases">
        <title>Genome and transcriptome analysis of iron-reducing fermentative bacteria Anoxybacter fermentans.</title>
        <authorList>
            <person name="Zeng X."/>
            <person name="Shao Z."/>
        </authorList>
    </citation>
    <scope>NUCLEOTIDE SEQUENCE [LARGE SCALE GENOMIC DNA]</scope>
    <source>
        <strain evidence="6 7">DY22613</strain>
    </source>
</reference>
<dbReference type="KEGG" id="aft:BBF96_01045"/>
<dbReference type="PROSITE" id="PS50893">
    <property type="entry name" value="ABC_TRANSPORTER_2"/>
    <property type="match status" value="1"/>
</dbReference>